<proteinExistence type="predicted"/>
<evidence type="ECO:0000313" key="1">
    <source>
        <dbReference type="EMBL" id="KGK32362.1"/>
    </source>
</evidence>
<evidence type="ECO:0000313" key="2">
    <source>
        <dbReference type="Proteomes" id="UP000029867"/>
    </source>
</evidence>
<name>A0A099NKB2_PICKU</name>
<gene>
    <name evidence="1" type="ORF">JL09_g7031</name>
</gene>
<reference evidence="2" key="1">
    <citation type="journal article" date="2014" name="Microb. Cell Fact.">
        <title>Exploiting Issatchenkia orientalis SD108 for succinic acid production.</title>
        <authorList>
            <person name="Xiao H."/>
            <person name="Shao Z."/>
            <person name="Jiang Y."/>
            <person name="Dole S."/>
            <person name="Zhao H."/>
        </authorList>
    </citation>
    <scope>NUCLEOTIDE SEQUENCE [LARGE SCALE GENOMIC DNA]</scope>
    <source>
        <strain evidence="2">SD108</strain>
    </source>
</reference>
<comment type="caution">
    <text evidence="1">The sequence shown here is derived from an EMBL/GenBank/DDBJ whole genome shotgun (WGS) entry which is preliminary data.</text>
</comment>
<dbReference type="HOGENOM" id="CLU_3435978_0_0_1"/>
<dbReference type="Proteomes" id="UP000029867">
    <property type="component" value="Unassembled WGS sequence"/>
</dbReference>
<protein>
    <submittedName>
        <fullName evidence="1">Uncharacterized protein</fullName>
    </submittedName>
</protein>
<sequence>MTCMIFDDSPTTT</sequence>
<organism evidence="1 2">
    <name type="scientific">Pichia kudriavzevii</name>
    <name type="common">Yeast</name>
    <name type="synonym">Issatchenkia orientalis</name>
    <dbReference type="NCBI Taxonomy" id="4909"/>
    <lineage>
        <taxon>Eukaryota</taxon>
        <taxon>Fungi</taxon>
        <taxon>Dikarya</taxon>
        <taxon>Ascomycota</taxon>
        <taxon>Saccharomycotina</taxon>
        <taxon>Pichiomycetes</taxon>
        <taxon>Pichiales</taxon>
        <taxon>Pichiaceae</taxon>
        <taxon>Pichia</taxon>
    </lineage>
</organism>
<dbReference type="EMBL" id="JQFK01002363">
    <property type="protein sequence ID" value="KGK32362.1"/>
    <property type="molecule type" value="Genomic_DNA"/>
</dbReference>
<accession>A0A099NKB2</accession>